<feature type="transmembrane region" description="Helical" evidence="8">
    <location>
        <begin position="323"/>
        <end position="346"/>
    </location>
</feature>
<keyword evidence="5 8" id="KW-0812">Transmembrane</keyword>
<evidence type="ECO:0000256" key="7">
    <source>
        <dbReference type="ARBA" id="ARBA00023136"/>
    </source>
</evidence>
<dbReference type="Pfam" id="PF03595">
    <property type="entry name" value="SLAC1"/>
    <property type="match status" value="1"/>
</dbReference>
<dbReference type="InterPro" id="IPR038665">
    <property type="entry name" value="Voltage-dep_anion_channel_sf"/>
</dbReference>
<keyword evidence="10" id="KW-1185">Reference proteome</keyword>
<dbReference type="CDD" id="cd09318">
    <property type="entry name" value="TDT_SSU1"/>
    <property type="match status" value="1"/>
</dbReference>
<comment type="caution">
    <text evidence="9">The sequence shown here is derived from an EMBL/GenBank/DDBJ whole genome shotgun (WGS) entry which is preliminary data.</text>
</comment>
<dbReference type="GO" id="GO:0000319">
    <property type="term" value="F:sulfite transmembrane transporter activity"/>
    <property type="evidence" value="ECO:0007669"/>
    <property type="project" value="TreeGrafter"/>
</dbReference>
<keyword evidence="6 8" id="KW-1133">Transmembrane helix</keyword>
<feature type="transmembrane region" description="Helical" evidence="8">
    <location>
        <begin position="99"/>
        <end position="120"/>
    </location>
</feature>
<proteinExistence type="inferred from homology"/>
<keyword evidence="4" id="KW-1003">Cell membrane</keyword>
<dbReference type="Gene3D" id="1.50.10.150">
    <property type="entry name" value="Voltage-dependent anion channel"/>
    <property type="match status" value="1"/>
</dbReference>
<organism evidence="9 10">
    <name type="scientific">Psilocybe cf. subviscida</name>
    <dbReference type="NCBI Taxonomy" id="2480587"/>
    <lineage>
        <taxon>Eukaryota</taxon>
        <taxon>Fungi</taxon>
        <taxon>Dikarya</taxon>
        <taxon>Basidiomycota</taxon>
        <taxon>Agaricomycotina</taxon>
        <taxon>Agaricomycetes</taxon>
        <taxon>Agaricomycetidae</taxon>
        <taxon>Agaricales</taxon>
        <taxon>Agaricineae</taxon>
        <taxon>Strophariaceae</taxon>
        <taxon>Psilocybe</taxon>
    </lineage>
</organism>
<feature type="transmembrane region" description="Helical" evidence="8">
    <location>
        <begin position="169"/>
        <end position="193"/>
    </location>
</feature>
<dbReference type="OrthoDB" id="1099at2759"/>
<dbReference type="InterPro" id="IPR051629">
    <property type="entry name" value="Sulfite_efflux_TDT"/>
</dbReference>
<feature type="transmembrane region" description="Helical" evidence="8">
    <location>
        <begin position="199"/>
        <end position="227"/>
    </location>
</feature>
<keyword evidence="3" id="KW-0813">Transport</keyword>
<dbReference type="Proteomes" id="UP000567179">
    <property type="component" value="Unassembled WGS sequence"/>
</dbReference>
<comment type="subcellular location">
    <subcellularLocation>
        <location evidence="1">Cell membrane</location>
        <topology evidence="1">Multi-pass membrane protein</topology>
    </subcellularLocation>
</comment>
<evidence type="ECO:0000313" key="9">
    <source>
        <dbReference type="EMBL" id="KAF5321890.1"/>
    </source>
</evidence>
<accession>A0A8H5BEI4</accession>
<evidence type="ECO:0000256" key="2">
    <source>
        <dbReference type="ARBA" id="ARBA00008566"/>
    </source>
</evidence>
<comment type="similarity">
    <text evidence="2">Belongs to the tellurite-resistance/dicarboxylate transporter (TDT) family.</text>
</comment>
<feature type="transmembrane region" description="Helical" evidence="8">
    <location>
        <begin position="28"/>
        <end position="49"/>
    </location>
</feature>
<protein>
    <recommendedName>
        <fullName evidence="11">C4-dicarboxylate transporter/malic acid transport protein</fullName>
    </recommendedName>
</protein>
<dbReference type="GO" id="GO:0005886">
    <property type="term" value="C:plasma membrane"/>
    <property type="evidence" value="ECO:0007669"/>
    <property type="project" value="UniProtKB-SubCell"/>
</dbReference>
<evidence type="ECO:0000256" key="4">
    <source>
        <dbReference type="ARBA" id="ARBA00022475"/>
    </source>
</evidence>
<feature type="transmembrane region" description="Helical" evidence="8">
    <location>
        <begin position="132"/>
        <end position="157"/>
    </location>
</feature>
<feature type="transmembrane region" description="Helical" evidence="8">
    <location>
        <begin position="55"/>
        <end position="78"/>
    </location>
</feature>
<evidence type="ECO:0000313" key="10">
    <source>
        <dbReference type="Proteomes" id="UP000567179"/>
    </source>
</evidence>
<keyword evidence="7 8" id="KW-0472">Membrane</keyword>
<dbReference type="InterPro" id="IPR004695">
    <property type="entry name" value="SLAC1/Mae1/Ssu1/TehA"/>
</dbReference>
<evidence type="ECO:0000256" key="8">
    <source>
        <dbReference type="SAM" id="Phobius"/>
    </source>
</evidence>
<gene>
    <name evidence="9" type="ORF">D9619_001816</name>
</gene>
<feature type="transmembrane region" description="Helical" evidence="8">
    <location>
        <begin position="239"/>
        <end position="260"/>
    </location>
</feature>
<dbReference type="PANTHER" id="PTHR31686:SF1">
    <property type="entry name" value="SULFITE EFFLUX PUMP SSU1"/>
    <property type="match status" value="1"/>
</dbReference>
<evidence type="ECO:0000256" key="6">
    <source>
        <dbReference type="ARBA" id="ARBA00022989"/>
    </source>
</evidence>
<evidence type="ECO:0000256" key="3">
    <source>
        <dbReference type="ARBA" id="ARBA00022448"/>
    </source>
</evidence>
<evidence type="ECO:0000256" key="5">
    <source>
        <dbReference type="ARBA" id="ARBA00022692"/>
    </source>
</evidence>
<dbReference type="EMBL" id="JAACJJ010000028">
    <property type="protein sequence ID" value="KAF5321890.1"/>
    <property type="molecule type" value="Genomic_DNA"/>
</dbReference>
<dbReference type="AlphaFoldDB" id="A0A8H5BEI4"/>
<name>A0A8H5BEI4_9AGAR</name>
<feature type="transmembrane region" description="Helical" evidence="8">
    <location>
        <begin position="358"/>
        <end position="378"/>
    </location>
</feature>
<evidence type="ECO:0008006" key="11">
    <source>
        <dbReference type="Google" id="ProtNLM"/>
    </source>
</evidence>
<dbReference type="PANTHER" id="PTHR31686">
    <property type="match status" value="1"/>
</dbReference>
<reference evidence="9 10" key="1">
    <citation type="journal article" date="2020" name="ISME J.">
        <title>Uncovering the hidden diversity of litter-decomposition mechanisms in mushroom-forming fungi.</title>
        <authorList>
            <person name="Floudas D."/>
            <person name="Bentzer J."/>
            <person name="Ahren D."/>
            <person name="Johansson T."/>
            <person name="Persson P."/>
            <person name="Tunlid A."/>
        </authorList>
    </citation>
    <scope>NUCLEOTIDE SEQUENCE [LARGE SCALE GENOMIC DNA]</scope>
    <source>
        <strain evidence="9 10">CBS 101986</strain>
    </source>
</reference>
<sequence length="422" mass="46602">MEKKEMSKQWYSSPVEHVKICTRRATPALFAITMGTGAVSSLFEAYPYGADSQPMRIFCLILFFLDLCLFTLFCLLVIGKYVCYPEKWTTLFDNPVTSLYAGTFPMGGTTLINVAVLVVHGRYNIGGKGFLYFIWAMWWLDIVVAFMCCWIGVHVMFTHQKHSMSSMTAMWLLPVVTLIVGATSGAIIAKALLQYSDTYAFNTLVVSTFMCTVGLTLALMILTIYLARLIVHGLPTGGSILSVFLPLGPTGQAGFAIMLLGEGYAQLLPQHIQGVGSISNPATGIIIDIVCTCISFVLWSVATMWIIYALLALRSSLRRNVITFRVSFWGLVFPNAVYANLTIAIGKTFDSTAFRVFGAIYAAATLVLWASIFIRSIWELRAFFAVRKISDHTSIPEIDELPVVGFQPSPDASHPDLQQHLA</sequence>
<feature type="transmembrane region" description="Helical" evidence="8">
    <location>
        <begin position="285"/>
        <end position="311"/>
    </location>
</feature>
<evidence type="ECO:0000256" key="1">
    <source>
        <dbReference type="ARBA" id="ARBA00004651"/>
    </source>
</evidence>